<dbReference type="EMBL" id="CP014504">
    <property type="protein sequence ID" value="AMQ01839.1"/>
    <property type="molecule type" value="Genomic_DNA"/>
</dbReference>
<sequence>MKKDVKEVLDKISSGNYNPEEEAIAKLWLHQLHQHDEAGLSEQELHEVSDQMWSSLERNKKQSLPHKYRKSVVYMAAAASLALIISVGLYFNQQRPLAKSIQPEAYTNDIPAGSNKAYLTLANGKKLALTSSANGTLAEEAGIKITKTADGQLVYTVANQGGKKAAGYNSIETPRGGQYQLNLPDGTKIWLNSASSLKYPVSFAALKERRVELSGEAYFEVAKDKIHPFIVKSGRQQIQVLGTHFDVNAYPDEQLIKTTLLEGSVKLNEQVVLKPGEQSLLTGEKFSVKEVNVNDAIDWKNGEFVFTNESLTSILKKVSRWYDVEIKYIHNPVNMPTFTGSVSRSENISGVLKMLEETSNVRFSIEGRQINVITR</sequence>
<evidence type="ECO:0000259" key="3">
    <source>
        <dbReference type="Pfam" id="PF16344"/>
    </source>
</evidence>
<dbReference type="PATRIC" id="fig|188932.3.peg.5212"/>
<dbReference type="PANTHER" id="PTHR30273">
    <property type="entry name" value="PERIPLASMIC SIGNAL SENSOR AND SIGMA FACTOR ACTIVATOR FECR-RELATED"/>
    <property type="match status" value="1"/>
</dbReference>
<gene>
    <name evidence="4" type="ORF">AY601_5025</name>
</gene>
<dbReference type="AlphaFoldDB" id="A0A127VLT6"/>
<evidence type="ECO:0000313" key="4">
    <source>
        <dbReference type="EMBL" id="AMQ01839.1"/>
    </source>
</evidence>
<name>A0A127VLT6_9SPHI</name>
<accession>A0A127VLT6</accession>
<proteinExistence type="predicted"/>
<dbReference type="Gene3D" id="3.55.50.30">
    <property type="match status" value="1"/>
</dbReference>
<evidence type="ECO:0000313" key="5">
    <source>
        <dbReference type="Proteomes" id="UP000071561"/>
    </source>
</evidence>
<keyword evidence="5" id="KW-1185">Reference proteome</keyword>
<reference evidence="4 5" key="1">
    <citation type="submission" date="2016-03" db="EMBL/GenBank/DDBJ databases">
        <title>Complete genome sequence of Pedobacter cryoconitis PAMC 27485.</title>
        <authorList>
            <person name="Lee J."/>
            <person name="Kim O.-S."/>
        </authorList>
    </citation>
    <scope>NUCLEOTIDE SEQUENCE [LARGE SCALE GENOMIC DNA]</scope>
    <source>
        <strain evidence="4 5">PAMC 27485</strain>
    </source>
</reference>
<feature type="domain" description="Protein FecR C-terminal" evidence="3">
    <location>
        <begin position="303"/>
        <end position="371"/>
    </location>
</feature>
<dbReference type="Proteomes" id="UP000071561">
    <property type="component" value="Chromosome"/>
</dbReference>
<dbReference type="FunFam" id="2.60.120.1440:FF:000001">
    <property type="entry name" value="Putative anti-sigma factor"/>
    <property type="match status" value="1"/>
</dbReference>
<dbReference type="InterPro" id="IPR012373">
    <property type="entry name" value="Ferrdict_sens_TM"/>
</dbReference>
<dbReference type="InterPro" id="IPR006860">
    <property type="entry name" value="FecR"/>
</dbReference>
<evidence type="ECO:0000256" key="1">
    <source>
        <dbReference type="SAM" id="Phobius"/>
    </source>
</evidence>
<dbReference type="InterPro" id="IPR032508">
    <property type="entry name" value="FecR_C"/>
</dbReference>
<dbReference type="Pfam" id="PF04773">
    <property type="entry name" value="FecR"/>
    <property type="match status" value="1"/>
</dbReference>
<keyword evidence="1" id="KW-0472">Membrane</keyword>
<organism evidence="4 5">
    <name type="scientific">Pedobacter cryoconitis</name>
    <dbReference type="NCBI Taxonomy" id="188932"/>
    <lineage>
        <taxon>Bacteria</taxon>
        <taxon>Pseudomonadati</taxon>
        <taxon>Bacteroidota</taxon>
        <taxon>Sphingobacteriia</taxon>
        <taxon>Sphingobacteriales</taxon>
        <taxon>Sphingobacteriaceae</taxon>
        <taxon>Pedobacter</taxon>
    </lineage>
</organism>
<dbReference type="Pfam" id="PF16344">
    <property type="entry name" value="FecR_C"/>
    <property type="match status" value="1"/>
</dbReference>
<dbReference type="KEGG" id="pcm:AY601_5025"/>
<feature type="transmembrane region" description="Helical" evidence="1">
    <location>
        <begin position="71"/>
        <end position="91"/>
    </location>
</feature>
<dbReference type="GO" id="GO:0016989">
    <property type="term" value="F:sigma factor antagonist activity"/>
    <property type="evidence" value="ECO:0007669"/>
    <property type="project" value="TreeGrafter"/>
</dbReference>
<protein>
    <submittedName>
        <fullName evidence="4">FecR protein</fullName>
    </submittedName>
</protein>
<keyword evidence="1" id="KW-0812">Transmembrane</keyword>
<dbReference type="PIRSF" id="PIRSF018266">
    <property type="entry name" value="FecR"/>
    <property type="match status" value="1"/>
</dbReference>
<dbReference type="RefSeq" id="WP_068406773.1">
    <property type="nucleotide sequence ID" value="NZ_CP014504.1"/>
</dbReference>
<evidence type="ECO:0000259" key="2">
    <source>
        <dbReference type="Pfam" id="PF04773"/>
    </source>
</evidence>
<dbReference type="PANTHER" id="PTHR30273:SF2">
    <property type="entry name" value="PROTEIN FECR"/>
    <property type="match status" value="1"/>
</dbReference>
<dbReference type="OrthoDB" id="1099963at2"/>
<feature type="domain" description="FecR protein" evidence="2">
    <location>
        <begin position="171"/>
        <end position="266"/>
    </location>
</feature>
<dbReference type="Gene3D" id="2.60.120.1440">
    <property type="match status" value="1"/>
</dbReference>
<keyword evidence="1" id="KW-1133">Transmembrane helix</keyword>